<dbReference type="SUPFAM" id="SSF64438">
    <property type="entry name" value="CNF1/YfiH-like putative cysteine hydrolases"/>
    <property type="match status" value="1"/>
</dbReference>
<evidence type="ECO:0000256" key="1">
    <source>
        <dbReference type="ARBA" id="ARBA00000553"/>
    </source>
</evidence>
<comment type="catalytic activity">
    <reaction evidence="1">
        <text>inosine + phosphate = alpha-D-ribose 1-phosphate + hypoxanthine</text>
        <dbReference type="Rhea" id="RHEA:27646"/>
        <dbReference type="ChEBI" id="CHEBI:17368"/>
        <dbReference type="ChEBI" id="CHEBI:17596"/>
        <dbReference type="ChEBI" id="CHEBI:43474"/>
        <dbReference type="ChEBI" id="CHEBI:57720"/>
        <dbReference type="EC" id="2.4.2.1"/>
    </reaction>
    <physiologicalReaction direction="left-to-right" evidence="1">
        <dbReference type="Rhea" id="RHEA:27647"/>
    </physiologicalReaction>
</comment>
<evidence type="ECO:0000256" key="6">
    <source>
        <dbReference type="ARBA" id="ARBA00022801"/>
    </source>
</evidence>
<dbReference type="STRING" id="460384.SAMN05216313_102194"/>
<comment type="similarity">
    <text evidence="3 11">Belongs to the purine nucleoside phosphorylase YfiH/LACC1 family.</text>
</comment>
<dbReference type="GO" id="GO:0016787">
    <property type="term" value="F:hydrolase activity"/>
    <property type="evidence" value="ECO:0007669"/>
    <property type="project" value="UniProtKB-KW"/>
</dbReference>
<dbReference type="AlphaFoldDB" id="A0A1I0BYK1"/>
<keyword evidence="5" id="KW-0479">Metal-binding</keyword>
<keyword evidence="7" id="KW-0862">Zinc</keyword>
<dbReference type="PANTHER" id="PTHR30616:SF2">
    <property type="entry name" value="PURINE NUCLEOSIDE PHOSPHORYLASE LACC1"/>
    <property type="match status" value="1"/>
</dbReference>
<dbReference type="Proteomes" id="UP000198508">
    <property type="component" value="Unassembled WGS sequence"/>
</dbReference>
<protein>
    <recommendedName>
        <fullName evidence="11">Purine nucleoside phosphorylase</fullName>
    </recommendedName>
</protein>
<keyword evidence="6" id="KW-0378">Hydrolase</keyword>
<reference evidence="13" key="1">
    <citation type="submission" date="2016-10" db="EMBL/GenBank/DDBJ databases">
        <authorList>
            <person name="Varghese N."/>
            <person name="Submissions S."/>
        </authorList>
    </citation>
    <scope>NUCLEOTIDE SEQUENCE [LARGE SCALE GENOMIC DNA]</scope>
    <source>
        <strain evidence="13">NLAE-zl-G277</strain>
    </source>
</reference>
<evidence type="ECO:0000256" key="10">
    <source>
        <dbReference type="ARBA" id="ARBA00049893"/>
    </source>
</evidence>
<evidence type="ECO:0000256" key="7">
    <source>
        <dbReference type="ARBA" id="ARBA00022833"/>
    </source>
</evidence>
<organism evidence="12 13">
    <name type="scientific">Enterocloster lavalensis</name>
    <dbReference type="NCBI Taxonomy" id="460384"/>
    <lineage>
        <taxon>Bacteria</taxon>
        <taxon>Bacillati</taxon>
        <taxon>Bacillota</taxon>
        <taxon>Clostridia</taxon>
        <taxon>Lachnospirales</taxon>
        <taxon>Lachnospiraceae</taxon>
        <taxon>Enterocloster</taxon>
    </lineage>
</organism>
<dbReference type="Gene3D" id="3.60.140.10">
    <property type="entry name" value="CNF1/YfiH-like putative cysteine hydrolases"/>
    <property type="match status" value="1"/>
</dbReference>
<comment type="catalytic activity">
    <reaction evidence="10">
        <text>S-methyl-5'-thioadenosine + phosphate = 5-(methylsulfanyl)-alpha-D-ribose 1-phosphate + adenine</text>
        <dbReference type="Rhea" id="RHEA:11852"/>
        <dbReference type="ChEBI" id="CHEBI:16708"/>
        <dbReference type="ChEBI" id="CHEBI:17509"/>
        <dbReference type="ChEBI" id="CHEBI:43474"/>
        <dbReference type="ChEBI" id="CHEBI:58533"/>
        <dbReference type="EC" id="2.4.2.28"/>
    </reaction>
    <physiologicalReaction direction="left-to-right" evidence="10">
        <dbReference type="Rhea" id="RHEA:11853"/>
    </physiologicalReaction>
</comment>
<evidence type="ECO:0000256" key="11">
    <source>
        <dbReference type="RuleBase" id="RU361274"/>
    </source>
</evidence>
<evidence type="ECO:0000256" key="5">
    <source>
        <dbReference type="ARBA" id="ARBA00022723"/>
    </source>
</evidence>
<dbReference type="PANTHER" id="PTHR30616">
    <property type="entry name" value="UNCHARACTERIZED PROTEIN YFIH"/>
    <property type="match status" value="1"/>
</dbReference>
<dbReference type="GO" id="GO:0017061">
    <property type="term" value="F:S-methyl-5-thioadenosine phosphorylase activity"/>
    <property type="evidence" value="ECO:0007669"/>
    <property type="project" value="UniProtKB-EC"/>
</dbReference>
<comment type="function">
    <text evidence="2">Purine nucleoside enzyme that catalyzes the phosphorolysis of adenosine and inosine nucleosides, yielding D-ribose 1-phosphate and the respective free bases, adenine and hypoxanthine. Also catalyzes the phosphorolysis of S-methyl-5'-thioadenosine into adenine and S-methyl-5-thio-alpha-D-ribose 1-phosphate. Also has adenosine deaminase activity.</text>
</comment>
<gene>
    <name evidence="12" type="ORF">SAMN05216313_102194</name>
</gene>
<dbReference type="InterPro" id="IPR038371">
    <property type="entry name" value="Cu_polyphenol_OxRdtase_sf"/>
</dbReference>
<dbReference type="Pfam" id="PF02578">
    <property type="entry name" value="Cu-oxidase_4"/>
    <property type="match status" value="1"/>
</dbReference>
<proteinExistence type="inferred from homology"/>
<dbReference type="InterPro" id="IPR011324">
    <property type="entry name" value="Cytotoxic_necrot_fac-like_cat"/>
</dbReference>
<evidence type="ECO:0000313" key="12">
    <source>
        <dbReference type="EMBL" id="SET12089.1"/>
    </source>
</evidence>
<dbReference type="NCBIfam" id="TIGR00726">
    <property type="entry name" value="peptidoglycan editing factor PgeF"/>
    <property type="match status" value="1"/>
</dbReference>
<keyword evidence="13" id="KW-1185">Reference proteome</keyword>
<evidence type="ECO:0000256" key="2">
    <source>
        <dbReference type="ARBA" id="ARBA00003215"/>
    </source>
</evidence>
<accession>A0A1I0BYK1</accession>
<keyword evidence="4" id="KW-0808">Transferase</keyword>
<evidence type="ECO:0000313" key="13">
    <source>
        <dbReference type="Proteomes" id="UP000198508"/>
    </source>
</evidence>
<dbReference type="GO" id="GO:0005507">
    <property type="term" value="F:copper ion binding"/>
    <property type="evidence" value="ECO:0007669"/>
    <property type="project" value="TreeGrafter"/>
</dbReference>
<dbReference type="RefSeq" id="WP_092360803.1">
    <property type="nucleotide sequence ID" value="NZ_FOIM01000002.1"/>
</dbReference>
<evidence type="ECO:0000256" key="3">
    <source>
        <dbReference type="ARBA" id="ARBA00007353"/>
    </source>
</evidence>
<name>A0A1I0BYK1_9FIRM</name>
<evidence type="ECO:0000256" key="9">
    <source>
        <dbReference type="ARBA" id="ARBA00048968"/>
    </source>
</evidence>
<evidence type="ECO:0000256" key="8">
    <source>
        <dbReference type="ARBA" id="ARBA00047989"/>
    </source>
</evidence>
<dbReference type="EMBL" id="FOIM01000002">
    <property type="protein sequence ID" value="SET12089.1"/>
    <property type="molecule type" value="Genomic_DNA"/>
</dbReference>
<comment type="catalytic activity">
    <reaction evidence="8">
        <text>adenosine + H2O + H(+) = inosine + NH4(+)</text>
        <dbReference type="Rhea" id="RHEA:24408"/>
        <dbReference type="ChEBI" id="CHEBI:15377"/>
        <dbReference type="ChEBI" id="CHEBI:15378"/>
        <dbReference type="ChEBI" id="CHEBI:16335"/>
        <dbReference type="ChEBI" id="CHEBI:17596"/>
        <dbReference type="ChEBI" id="CHEBI:28938"/>
        <dbReference type="EC" id="3.5.4.4"/>
    </reaction>
    <physiologicalReaction direction="left-to-right" evidence="8">
        <dbReference type="Rhea" id="RHEA:24409"/>
    </physiologicalReaction>
</comment>
<dbReference type="InterPro" id="IPR003730">
    <property type="entry name" value="Cu_polyphenol_OxRdtase"/>
</dbReference>
<comment type="catalytic activity">
    <reaction evidence="9">
        <text>adenosine + phosphate = alpha-D-ribose 1-phosphate + adenine</text>
        <dbReference type="Rhea" id="RHEA:27642"/>
        <dbReference type="ChEBI" id="CHEBI:16335"/>
        <dbReference type="ChEBI" id="CHEBI:16708"/>
        <dbReference type="ChEBI" id="CHEBI:43474"/>
        <dbReference type="ChEBI" id="CHEBI:57720"/>
        <dbReference type="EC" id="2.4.2.1"/>
    </reaction>
    <physiologicalReaction direction="left-to-right" evidence="9">
        <dbReference type="Rhea" id="RHEA:27643"/>
    </physiologicalReaction>
</comment>
<evidence type="ECO:0000256" key="4">
    <source>
        <dbReference type="ARBA" id="ARBA00022679"/>
    </source>
</evidence>
<sequence>MKIQWNYKNDLEIFETRGEESTPYLSFRALDDLGMVKNGFSTRMGGASQGKFATMNFSYSRGDDPDHVLENFTRMAAALGVDRDRMVASYQTHTTNVRRVTKEDLGKGVVRTRDYRDVDGLITNLPGVTLVTFYADCVPLYLVDPVKKAIGLSHSGWRGTVARMGRETVEAMKREFGTDPQDLVACIGPSICEDCFEVGGEVVEAFCQAFAPEHHPALFWPGVGPGKYQLDLWAANQIILEEAGVPAKQIHTTNICTKCNSDYLFSHRTVGEERGNLAAFLCLKGDALSDGK</sequence>
<dbReference type="CDD" id="cd16833">
    <property type="entry name" value="YfiH"/>
    <property type="match status" value="1"/>
</dbReference>